<sequence>PQVEVLKTPITLVTIEGLASLHTLIQRDAHALPDESSKHHLQRHVQKLANAAQVSFAKQVLLEDQNQFLSTLNKEAKLRRSTRSVILGKAKVMSYEDLKEARKKRA</sequence>
<keyword evidence="2" id="KW-1185">Reference proteome</keyword>
<dbReference type="GeneID" id="28757161"/>
<accession>A0A177CZ13</accession>
<organism evidence="1 2">
    <name type="scientific">Paraphaeosphaeria sporulosa</name>
    <dbReference type="NCBI Taxonomy" id="1460663"/>
    <lineage>
        <taxon>Eukaryota</taxon>
        <taxon>Fungi</taxon>
        <taxon>Dikarya</taxon>
        <taxon>Ascomycota</taxon>
        <taxon>Pezizomycotina</taxon>
        <taxon>Dothideomycetes</taxon>
        <taxon>Pleosporomycetidae</taxon>
        <taxon>Pleosporales</taxon>
        <taxon>Massarineae</taxon>
        <taxon>Didymosphaeriaceae</taxon>
        <taxon>Paraphaeosphaeria</taxon>
    </lineage>
</organism>
<dbReference type="RefSeq" id="XP_018042512.1">
    <property type="nucleotide sequence ID" value="XM_018173675.1"/>
</dbReference>
<reference evidence="1 2" key="1">
    <citation type="submission" date="2016-05" db="EMBL/GenBank/DDBJ databases">
        <title>Comparative analysis of secretome profiles of manganese(II)-oxidizing ascomycete fungi.</title>
        <authorList>
            <consortium name="DOE Joint Genome Institute"/>
            <person name="Zeiner C.A."/>
            <person name="Purvine S.O."/>
            <person name="Zink E.M."/>
            <person name="Wu S."/>
            <person name="Pasa-Tolic L."/>
            <person name="Chaput D.L."/>
            <person name="Haridas S."/>
            <person name="Grigoriev I.V."/>
            <person name="Santelli C.M."/>
            <person name="Hansel C.M."/>
        </authorList>
    </citation>
    <scope>NUCLEOTIDE SEQUENCE [LARGE SCALE GENOMIC DNA]</scope>
    <source>
        <strain evidence="1 2">AP3s5-JAC2a</strain>
    </source>
</reference>
<feature type="non-terminal residue" evidence="1">
    <location>
        <position position="106"/>
    </location>
</feature>
<name>A0A177CZ13_9PLEO</name>
<dbReference type="Proteomes" id="UP000077069">
    <property type="component" value="Unassembled WGS sequence"/>
</dbReference>
<dbReference type="AlphaFoldDB" id="A0A177CZ13"/>
<feature type="non-terminal residue" evidence="1">
    <location>
        <position position="1"/>
    </location>
</feature>
<proteinExistence type="predicted"/>
<dbReference type="OrthoDB" id="4357141at2759"/>
<protein>
    <submittedName>
        <fullName evidence="1">Uncharacterized protein</fullName>
    </submittedName>
</protein>
<evidence type="ECO:0000313" key="1">
    <source>
        <dbReference type="EMBL" id="OAG12147.1"/>
    </source>
</evidence>
<dbReference type="InParanoid" id="A0A177CZ13"/>
<evidence type="ECO:0000313" key="2">
    <source>
        <dbReference type="Proteomes" id="UP000077069"/>
    </source>
</evidence>
<dbReference type="STRING" id="1460663.A0A177CZ13"/>
<gene>
    <name evidence="1" type="ORF">CC84DRAFT_1071446</name>
</gene>
<dbReference type="EMBL" id="KV441548">
    <property type="protein sequence ID" value="OAG12147.1"/>
    <property type="molecule type" value="Genomic_DNA"/>
</dbReference>